<comment type="caution">
    <text evidence="5">The sequence shown here is derived from an EMBL/GenBank/DDBJ whole genome shotgun (WGS) entry which is preliminary data.</text>
</comment>
<comment type="similarity">
    <text evidence="3">Belongs to the GRAS family.</text>
</comment>
<dbReference type="Pfam" id="PF03514">
    <property type="entry name" value="GRAS"/>
    <property type="match status" value="2"/>
</dbReference>
<dbReference type="InterPro" id="IPR005202">
    <property type="entry name" value="TF_GRAS"/>
</dbReference>
<keyword evidence="1" id="KW-0805">Transcription regulation</keyword>
<comment type="caution">
    <text evidence="3">Lacks conserved residue(s) required for the propagation of feature annotation.</text>
</comment>
<sequence>MLKITVDASLSSNHNLNAMASSSRQNSESFSQTQSNSGSAREGLHDDNTIVPPNSSSIDVDVTAAGLLKRLHVSYRRQELSSSQRQWSFNNEDRDTCKIWNLLAKMKTLPEGKAFGWKVCHGALPVGAKLRAAGSGNGIFSLCNDDQETVLHSLKDYPGAKEVLVLSRIRNGEKRSTGLAPDSFFRFLLLLWNFWNRTNVDSPLTRCLTLRMLVGCCADAKWPACPDYSTGVYYQGFKISRLDLPSHYDQNDTDTVGRDVHSSHTVDSELEDESNRATNFFNEHESSIAQLTIDSLDKHPYERCFGNERPVLPRAIFRGEVLVASGRALYDNDMSTLAGLMHGLEKMVSISGEPIQRLGAYVLDGLRARLESSDLPILEVRGTQWMFLIAALAKRPGGPPSIRITGIDDSQSNHARGGGLNIVGQKLSEFAKSCNVPFEFYDTNVTTSEIQLEHFNRETVEIGVKSLSPKVVTLVEQESNTNTSPFFSRYVETLDYYTAMFESIDAACPRDDKKRINAEQDCVARDIVNMIACEGPERVERHELLGKWRSILTMAGFSPYPLSSSVTIAVRDMLKEYEYMTITIDLQREMGLSILGGETELWQPLPHGDT</sequence>
<protein>
    <submittedName>
        <fullName evidence="5">Chitin-inducible gibberellin-responsive protein 1</fullName>
    </submittedName>
</protein>
<feature type="compositionally biased region" description="Low complexity" evidence="4">
    <location>
        <begin position="21"/>
        <end position="31"/>
    </location>
</feature>
<evidence type="ECO:0000313" key="5">
    <source>
        <dbReference type="EMBL" id="KAE8709118.1"/>
    </source>
</evidence>
<keyword evidence="2" id="KW-0804">Transcription</keyword>
<evidence type="ECO:0000256" key="1">
    <source>
        <dbReference type="ARBA" id="ARBA00023015"/>
    </source>
</evidence>
<dbReference type="AlphaFoldDB" id="A0A6A3AZP9"/>
<reference evidence="5" key="1">
    <citation type="submission" date="2019-09" db="EMBL/GenBank/DDBJ databases">
        <title>Draft genome information of white flower Hibiscus syriacus.</title>
        <authorList>
            <person name="Kim Y.-M."/>
        </authorList>
    </citation>
    <scope>NUCLEOTIDE SEQUENCE [LARGE SCALE GENOMIC DNA]</scope>
    <source>
        <strain evidence="5">YM2019G1</strain>
    </source>
</reference>
<keyword evidence="6" id="KW-1185">Reference proteome</keyword>
<name>A0A6A3AZP9_HIBSY</name>
<feature type="region of interest" description="Disordered" evidence="4">
    <location>
        <begin position="19"/>
        <end position="57"/>
    </location>
</feature>
<evidence type="ECO:0000313" key="6">
    <source>
        <dbReference type="Proteomes" id="UP000436088"/>
    </source>
</evidence>
<evidence type="ECO:0000256" key="2">
    <source>
        <dbReference type="ARBA" id="ARBA00023163"/>
    </source>
</evidence>
<dbReference type="PROSITE" id="PS50985">
    <property type="entry name" value="GRAS"/>
    <property type="match status" value="1"/>
</dbReference>
<dbReference type="EMBL" id="VEPZ02000937">
    <property type="protein sequence ID" value="KAE8709118.1"/>
    <property type="molecule type" value="Genomic_DNA"/>
</dbReference>
<evidence type="ECO:0000256" key="3">
    <source>
        <dbReference type="PROSITE-ProRule" id="PRU01191"/>
    </source>
</evidence>
<dbReference type="PANTHER" id="PTHR31636">
    <property type="entry name" value="OSJNBA0084A10.13 PROTEIN-RELATED"/>
    <property type="match status" value="1"/>
</dbReference>
<organism evidence="5 6">
    <name type="scientific">Hibiscus syriacus</name>
    <name type="common">Rose of Sharon</name>
    <dbReference type="NCBI Taxonomy" id="106335"/>
    <lineage>
        <taxon>Eukaryota</taxon>
        <taxon>Viridiplantae</taxon>
        <taxon>Streptophyta</taxon>
        <taxon>Embryophyta</taxon>
        <taxon>Tracheophyta</taxon>
        <taxon>Spermatophyta</taxon>
        <taxon>Magnoliopsida</taxon>
        <taxon>eudicotyledons</taxon>
        <taxon>Gunneridae</taxon>
        <taxon>Pentapetalae</taxon>
        <taxon>rosids</taxon>
        <taxon>malvids</taxon>
        <taxon>Malvales</taxon>
        <taxon>Malvaceae</taxon>
        <taxon>Malvoideae</taxon>
        <taxon>Hibiscus</taxon>
    </lineage>
</organism>
<gene>
    <name evidence="5" type="ORF">F3Y22_tig00110332pilonHSYRG00937</name>
</gene>
<dbReference type="Proteomes" id="UP000436088">
    <property type="component" value="Unassembled WGS sequence"/>
</dbReference>
<evidence type="ECO:0000256" key="4">
    <source>
        <dbReference type="SAM" id="MobiDB-lite"/>
    </source>
</evidence>
<feature type="region of interest" description="SAW" evidence="3">
    <location>
        <begin position="532"/>
        <end position="610"/>
    </location>
</feature>
<accession>A0A6A3AZP9</accession>
<proteinExistence type="inferred from homology"/>